<proteinExistence type="predicted"/>
<feature type="compositionally biased region" description="Polar residues" evidence="5">
    <location>
        <begin position="729"/>
        <end position="751"/>
    </location>
</feature>
<evidence type="ECO:0000256" key="5">
    <source>
        <dbReference type="SAM" id="MobiDB-lite"/>
    </source>
</evidence>
<keyword evidence="3" id="KW-0378">Hydrolase</keyword>
<evidence type="ECO:0000256" key="4">
    <source>
        <dbReference type="ARBA" id="ARBA00022829"/>
    </source>
</evidence>
<comment type="catalytic activity">
    <reaction evidence="1">
        <text>All bonds known to be hydrolyzed by this endopeptidase have arginine in P1 and an acidic residue in P4. P6 is often occupied by an acidic residue or by a hydroxy-amino-acid residue, the phosphorylation of which enhances cleavage.</text>
        <dbReference type="EC" id="3.4.22.49"/>
    </reaction>
</comment>
<feature type="compositionally biased region" description="Low complexity" evidence="5">
    <location>
        <begin position="876"/>
        <end position="892"/>
    </location>
</feature>
<feature type="compositionally biased region" description="Basic residues" evidence="5">
    <location>
        <begin position="717"/>
        <end position="726"/>
    </location>
</feature>
<feature type="domain" description="Peptidase C50" evidence="6">
    <location>
        <begin position="1426"/>
        <end position="1521"/>
    </location>
</feature>
<dbReference type="InterPro" id="IPR005314">
    <property type="entry name" value="Peptidase_C50"/>
</dbReference>
<feature type="compositionally biased region" description="Basic and acidic residues" evidence="5">
    <location>
        <begin position="604"/>
        <end position="613"/>
    </location>
</feature>
<feature type="compositionally biased region" description="Acidic residues" evidence="5">
    <location>
        <begin position="957"/>
        <end position="969"/>
    </location>
</feature>
<dbReference type="PANTHER" id="PTHR12792:SF0">
    <property type="entry name" value="SEPARIN"/>
    <property type="match status" value="1"/>
</dbReference>
<keyword evidence="4" id="KW-0159">Chromosome partition</keyword>
<dbReference type="GO" id="GO:0004197">
    <property type="term" value="F:cysteine-type endopeptidase activity"/>
    <property type="evidence" value="ECO:0007669"/>
    <property type="project" value="InterPro"/>
</dbReference>
<dbReference type="Pfam" id="PF03568">
    <property type="entry name" value="Separin_C"/>
    <property type="match status" value="1"/>
</dbReference>
<feature type="compositionally biased region" description="Basic and acidic residues" evidence="5">
    <location>
        <begin position="997"/>
        <end position="1013"/>
    </location>
</feature>
<feature type="region of interest" description="Disordered" evidence="5">
    <location>
        <begin position="341"/>
        <end position="381"/>
    </location>
</feature>
<dbReference type="EC" id="3.4.22.49" evidence="2"/>
<feature type="compositionally biased region" description="Basic and acidic residues" evidence="5">
    <location>
        <begin position="757"/>
        <end position="773"/>
    </location>
</feature>
<dbReference type="GO" id="GO:0005634">
    <property type="term" value="C:nucleus"/>
    <property type="evidence" value="ECO:0007669"/>
    <property type="project" value="InterPro"/>
</dbReference>
<evidence type="ECO:0000313" key="7">
    <source>
        <dbReference type="EMBL" id="GFR85211.1"/>
    </source>
</evidence>
<feature type="region of interest" description="Disordered" evidence="5">
    <location>
        <begin position="439"/>
        <end position="528"/>
    </location>
</feature>
<dbReference type="GO" id="GO:0051307">
    <property type="term" value="P:meiotic chromosome separation"/>
    <property type="evidence" value="ECO:0007669"/>
    <property type="project" value="TreeGrafter"/>
</dbReference>
<feature type="compositionally biased region" description="Polar residues" evidence="5">
    <location>
        <begin position="355"/>
        <end position="366"/>
    </location>
</feature>
<evidence type="ECO:0000259" key="6">
    <source>
        <dbReference type="PROSITE" id="PS51700"/>
    </source>
</evidence>
<organism evidence="7 8">
    <name type="scientific">Elysia marginata</name>
    <dbReference type="NCBI Taxonomy" id="1093978"/>
    <lineage>
        <taxon>Eukaryota</taxon>
        <taxon>Metazoa</taxon>
        <taxon>Spiralia</taxon>
        <taxon>Lophotrochozoa</taxon>
        <taxon>Mollusca</taxon>
        <taxon>Gastropoda</taxon>
        <taxon>Heterobranchia</taxon>
        <taxon>Euthyneura</taxon>
        <taxon>Panpulmonata</taxon>
        <taxon>Sacoglossa</taxon>
        <taxon>Placobranchoidea</taxon>
        <taxon>Plakobranchidae</taxon>
        <taxon>Elysia</taxon>
    </lineage>
</organism>
<name>A0AAV4GIR9_9GAST</name>
<dbReference type="Proteomes" id="UP000762676">
    <property type="component" value="Unassembled WGS sequence"/>
</dbReference>
<feature type="compositionally biased region" description="Basic residues" evidence="5">
    <location>
        <begin position="593"/>
        <end position="602"/>
    </location>
</feature>
<feature type="region of interest" description="Disordered" evidence="5">
    <location>
        <begin position="542"/>
        <end position="677"/>
    </location>
</feature>
<reference evidence="7 8" key="1">
    <citation type="journal article" date="2021" name="Elife">
        <title>Chloroplast acquisition without the gene transfer in kleptoplastic sea slugs, Plakobranchus ocellatus.</title>
        <authorList>
            <person name="Maeda T."/>
            <person name="Takahashi S."/>
            <person name="Yoshida T."/>
            <person name="Shimamura S."/>
            <person name="Takaki Y."/>
            <person name="Nagai Y."/>
            <person name="Toyoda A."/>
            <person name="Suzuki Y."/>
            <person name="Arimoto A."/>
            <person name="Ishii H."/>
            <person name="Satoh N."/>
            <person name="Nishiyama T."/>
            <person name="Hasebe M."/>
            <person name="Maruyama T."/>
            <person name="Minagawa J."/>
            <person name="Obokata J."/>
            <person name="Shigenobu S."/>
        </authorList>
    </citation>
    <scope>NUCLEOTIDE SEQUENCE [LARGE SCALE GENOMIC DNA]</scope>
</reference>
<dbReference type="PROSITE" id="PS51700">
    <property type="entry name" value="SEPARIN"/>
    <property type="match status" value="1"/>
</dbReference>
<protein>
    <recommendedName>
        <fullName evidence="2">separase</fullName>
        <ecNumber evidence="2">3.4.22.49</ecNumber>
    </recommendedName>
</protein>
<feature type="compositionally biased region" description="Basic and acidic residues" evidence="5">
    <location>
        <begin position="556"/>
        <end position="566"/>
    </location>
</feature>
<dbReference type="InterPro" id="IPR030397">
    <property type="entry name" value="SEPARIN_core_dom"/>
</dbReference>
<keyword evidence="8" id="KW-1185">Reference proteome</keyword>
<comment type="caution">
    <text evidence="7">The sequence shown here is derived from an EMBL/GenBank/DDBJ whole genome shotgun (WGS) entry which is preliminary data.</text>
</comment>
<feature type="region of interest" description="Disordered" evidence="5">
    <location>
        <begin position="706"/>
        <end position="1043"/>
    </location>
</feature>
<evidence type="ECO:0000313" key="8">
    <source>
        <dbReference type="Proteomes" id="UP000762676"/>
    </source>
</evidence>
<feature type="compositionally biased region" description="Polar residues" evidence="5">
    <location>
        <begin position="932"/>
        <end position="949"/>
    </location>
</feature>
<dbReference type="PANTHER" id="PTHR12792">
    <property type="entry name" value="EXTRA SPINDLE POLES 1-RELATED"/>
    <property type="match status" value="1"/>
</dbReference>
<feature type="compositionally biased region" description="Basic and acidic residues" evidence="5">
    <location>
        <begin position="1097"/>
        <end position="1109"/>
    </location>
</feature>
<sequence length="1606" mass="178855">MDDLELPAPILVLHGASKVLAYRCRRKGIKQESLDRNDICPCLKQPADWWTIENVALYQRELHAAEKTSGTPCRWCLEANGKLICHKEFEDKSVSAQGFQFALCAASQSTESPAFQRMINEVLVEGQLSHLSVKIGEHRKNEVKALALSVLSRQAQLRPGDACLDAVLKEAESMQGETNSHLLAASAVLSITQRYHRTALATIDPDPACGCNYSKVCPQKDVITDSLIQALRKSYSYWRTTLDKHQVPINTMEELLEWGLDSNKIKMPRGSYTAYNPLMQELFASIGKWAFVANRHSELWCGEAKDCNSSDSFTQRVVCDGDNGGVTRAPVMQQRRKRAGKAVSMACSKQRQRSADTVTPFSSNETYPGRPETHEPAKGHNHGSVFSLSHMAKQLKAINLKGNVNHDTSRMSILAVGNARASQAISNRIFNKSDCTKTNTTKKKVLGPAKGHDMNLSKNNCPLNHKEHVDKIDMGKVGRKTSREDKQSLLSPKGSNKKSETDRRDTVCSGCNKQKMMSDATKSRVLSKNDLSGKRMGWAYKYRGGQNGCEDEENSGDTKESLDKSSKLLTTTTDELDSEPCGPKRSACAKTRVQSRRLRLKVKPSPECKRGDNESFYQLAKSPDVTTRDNALDRLAPSPDINATPLSSSELKRRPRHQQRDRMLSSNPEPEDSMFLEYSNSPFSSPVPLRHNILNMHESWTFPSIDLSSPVEIPRGRSQRTRKGRAKPLSNQTNCPADGQSTEMSTPQRSDNPTEDNTDKENVIHCTPEREIGKSPFPLVTPKTTQKSKLALKKSQDETAQPQTKRAALNLRDGSENIPSNEAVETVSPTKPKAKRTSRKPKSEESIQDSKSEPLVSTVKETVQKKTTRSTRKGVTSSTTNSSKSSDKISLTVPKGNKMDTSRKGSVKSPCKRQSEANIDTLPTAPEKSPRKQSVPQAKTEAANSTTLKGKNKEAEPSENETVDSEDAISQEGVLDKELREIEQDALIVEPGSPDMHISENHGKTLKKSKDESPIAELEIDQNSSSASPCDTACESQEAPGCRQTLSDVGGDISSVQHNDAKLCFLKQFPTIMDFDKSDPHFSFPNSQRKTHKKPSKHDASPTEPEPQKQEPNVETASDDEEWMGDEQLEQERQKMATALDHIAFNGVDVKTFKSDLASLPPDYTVVQMTVVDFDPMNPDDGRGQIFVTRMNSELVPLTIAIPLDRMNNLRIALSLFEKILKMEEGATDPDMYWTKRYLADCDVMIMTDFLQLSFLGAHMWMLNGRPELLINDKKLRLIMRDFVFWLVEDVTLMFGGYWLDPNVVLALLDCLLLANIGDIEDLLSCVWPWNIAKHMADHFTHFQGQLFREIPCHEDPNHVTGPSWGLLRGPVVLILDKMLARLPWESMAELADQTVTRVPSFASLKVLLTMHCEKVEDPVENGVNKSDAVAVVDPEQNLPNSANLLLPHFEKIRGWTCLSQKPPTVSDLKAILTEHSLYVYCGHGWGKQFVGGEDLQSFRGKALAIIMGCYSSNMEYRPRVDSDGAPLYFLLAGCPAMVGNLWLVTDKDIDKLTLSMVHDWYSTRDSCSLSSSISKSRYKCKMIALNGFAPVIYGLPIQMVGPARK</sequence>
<evidence type="ECO:0000256" key="2">
    <source>
        <dbReference type="ARBA" id="ARBA00012489"/>
    </source>
</evidence>
<feature type="compositionally biased region" description="Basic and acidic residues" evidence="5">
    <location>
        <begin position="974"/>
        <end position="983"/>
    </location>
</feature>
<evidence type="ECO:0000256" key="3">
    <source>
        <dbReference type="ARBA" id="ARBA00022801"/>
    </source>
</evidence>
<dbReference type="GO" id="GO:0006508">
    <property type="term" value="P:proteolysis"/>
    <property type="evidence" value="ECO:0007669"/>
    <property type="project" value="InterPro"/>
</dbReference>
<feature type="compositionally biased region" description="Basic and acidic residues" evidence="5">
    <location>
        <begin position="497"/>
        <end position="506"/>
    </location>
</feature>
<gene>
    <name evidence="7" type="ORF">ElyMa_000690600</name>
</gene>
<feature type="region of interest" description="Disordered" evidence="5">
    <location>
        <begin position="1080"/>
        <end position="1124"/>
    </location>
</feature>
<accession>A0AAV4GIR9</accession>
<dbReference type="EMBL" id="BMAT01001422">
    <property type="protein sequence ID" value="GFR85211.1"/>
    <property type="molecule type" value="Genomic_DNA"/>
</dbReference>
<feature type="compositionally biased region" description="Basic and acidic residues" evidence="5">
    <location>
        <begin position="464"/>
        <end position="487"/>
    </location>
</feature>
<evidence type="ECO:0000256" key="1">
    <source>
        <dbReference type="ARBA" id="ARBA00000451"/>
    </source>
</evidence>
<dbReference type="GO" id="GO:0072686">
    <property type="term" value="C:mitotic spindle"/>
    <property type="evidence" value="ECO:0007669"/>
    <property type="project" value="TreeGrafter"/>
</dbReference>
<dbReference type="GO" id="GO:0005737">
    <property type="term" value="C:cytoplasm"/>
    <property type="evidence" value="ECO:0007669"/>
    <property type="project" value="TreeGrafter"/>
</dbReference>
<feature type="compositionally biased region" description="Basic and acidic residues" evidence="5">
    <location>
        <begin position="841"/>
        <end position="852"/>
    </location>
</feature>